<evidence type="ECO:0000313" key="3">
    <source>
        <dbReference type="Proteomes" id="UP001218218"/>
    </source>
</evidence>
<feature type="transmembrane region" description="Helical" evidence="1">
    <location>
        <begin position="417"/>
        <end position="435"/>
    </location>
</feature>
<comment type="caution">
    <text evidence="2">The sequence shown here is derived from an EMBL/GenBank/DDBJ whole genome shotgun (WGS) entry which is preliminary data.</text>
</comment>
<dbReference type="EMBL" id="JARIHO010000105">
    <property type="protein sequence ID" value="KAJ7303515.1"/>
    <property type="molecule type" value="Genomic_DNA"/>
</dbReference>
<keyword evidence="3" id="KW-1185">Reference proteome</keyword>
<dbReference type="AlphaFoldDB" id="A0AAD6Z1M7"/>
<organism evidence="2 3">
    <name type="scientific">Mycena albidolilacea</name>
    <dbReference type="NCBI Taxonomy" id="1033008"/>
    <lineage>
        <taxon>Eukaryota</taxon>
        <taxon>Fungi</taxon>
        <taxon>Dikarya</taxon>
        <taxon>Basidiomycota</taxon>
        <taxon>Agaricomycotina</taxon>
        <taxon>Agaricomycetes</taxon>
        <taxon>Agaricomycetidae</taxon>
        <taxon>Agaricales</taxon>
        <taxon>Marasmiineae</taxon>
        <taxon>Mycenaceae</taxon>
        <taxon>Mycena</taxon>
    </lineage>
</organism>
<evidence type="ECO:0000256" key="1">
    <source>
        <dbReference type="SAM" id="Phobius"/>
    </source>
</evidence>
<accession>A0AAD6Z1M7</accession>
<feature type="non-terminal residue" evidence="2">
    <location>
        <position position="1"/>
    </location>
</feature>
<feature type="transmembrane region" description="Helical" evidence="1">
    <location>
        <begin position="219"/>
        <end position="242"/>
    </location>
</feature>
<keyword evidence="1" id="KW-0472">Membrane</keyword>
<feature type="transmembrane region" description="Helical" evidence="1">
    <location>
        <begin position="88"/>
        <end position="109"/>
    </location>
</feature>
<reference evidence="2" key="1">
    <citation type="submission" date="2023-03" db="EMBL/GenBank/DDBJ databases">
        <title>Massive genome expansion in bonnet fungi (Mycena s.s.) driven by repeated elements and novel gene families across ecological guilds.</title>
        <authorList>
            <consortium name="Lawrence Berkeley National Laboratory"/>
            <person name="Harder C.B."/>
            <person name="Miyauchi S."/>
            <person name="Viragh M."/>
            <person name="Kuo A."/>
            <person name="Thoen E."/>
            <person name="Andreopoulos B."/>
            <person name="Lu D."/>
            <person name="Skrede I."/>
            <person name="Drula E."/>
            <person name="Henrissat B."/>
            <person name="Morin E."/>
            <person name="Kohler A."/>
            <person name="Barry K."/>
            <person name="LaButti K."/>
            <person name="Morin E."/>
            <person name="Salamov A."/>
            <person name="Lipzen A."/>
            <person name="Mereny Z."/>
            <person name="Hegedus B."/>
            <person name="Baldrian P."/>
            <person name="Stursova M."/>
            <person name="Weitz H."/>
            <person name="Taylor A."/>
            <person name="Grigoriev I.V."/>
            <person name="Nagy L.G."/>
            <person name="Martin F."/>
            <person name="Kauserud H."/>
        </authorList>
    </citation>
    <scope>NUCLEOTIDE SEQUENCE</scope>
    <source>
        <strain evidence="2">CBHHK002</strain>
    </source>
</reference>
<keyword evidence="1" id="KW-1133">Transmembrane helix</keyword>
<feature type="transmembrane region" description="Helical" evidence="1">
    <location>
        <begin position="386"/>
        <end position="411"/>
    </location>
</feature>
<evidence type="ECO:0000313" key="2">
    <source>
        <dbReference type="EMBL" id="KAJ7303515.1"/>
    </source>
</evidence>
<dbReference type="Proteomes" id="UP001218218">
    <property type="component" value="Unassembled WGS sequence"/>
</dbReference>
<proteinExistence type="predicted"/>
<keyword evidence="1" id="KW-0812">Transmembrane</keyword>
<sequence>MSAGFPNRGHRRRLLGSVLAISARIPGANALRRSIGALDPIIKQAVDGCFINGTAQSTFGGRPVGYGAGKCPNLINCIYDGLDSASQAGLSAGTTIVCLLPTILALVGAGPIELIQLAFASPIRAVATCMFGVGLPSGLFRQLRTGSTVHPSGGYSDMSATEDPRVREWQIYIARPLPSKRDIARRILADSIIVTLAGVMLWRNWAIGSVTMITFRCEYSWLLFCWPMACIMWLALSCLALYCMAKDIEIKLDDQPRTFWEILIFPYRFRSTSPSALYNPFAPTFPVPELPADSPTSPAFPEPRSAMDNLNRWASTEQQMARDVHGHPPSPNQLIPQRRPVLPDPLSPATSTFQHKSYATARTAVGLTAQSFTVTIKMRKEEFWQFLEAGIETVAVGIYLYATIVLGSILFLTGQTGLEYTVLMVLSLAVIRIVGNV</sequence>
<feature type="transmembrane region" description="Helical" evidence="1">
    <location>
        <begin position="187"/>
        <end position="207"/>
    </location>
</feature>
<name>A0AAD6Z1M7_9AGAR</name>
<gene>
    <name evidence="2" type="ORF">DFH08DRAFT_903934</name>
</gene>
<protein>
    <submittedName>
        <fullName evidence="2">Uncharacterized protein</fullName>
    </submittedName>
</protein>